<organism evidence="2 3">
    <name type="scientific">Meloidogyne enterolobii</name>
    <name type="common">Root-knot nematode worm</name>
    <name type="synonym">Meloidogyne mayaguensis</name>
    <dbReference type="NCBI Taxonomy" id="390850"/>
    <lineage>
        <taxon>Eukaryota</taxon>
        <taxon>Metazoa</taxon>
        <taxon>Ecdysozoa</taxon>
        <taxon>Nematoda</taxon>
        <taxon>Chromadorea</taxon>
        <taxon>Rhabditida</taxon>
        <taxon>Tylenchina</taxon>
        <taxon>Tylenchomorpha</taxon>
        <taxon>Tylenchoidea</taxon>
        <taxon>Meloidogynidae</taxon>
        <taxon>Meloidogyninae</taxon>
        <taxon>Meloidogyne</taxon>
    </lineage>
</organism>
<name>A0A6V7WN62_MELEN</name>
<gene>
    <name evidence="2" type="ORF">MENT_LOCUS41107</name>
</gene>
<reference evidence="2 3" key="1">
    <citation type="submission" date="2020-08" db="EMBL/GenBank/DDBJ databases">
        <authorList>
            <person name="Koutsovoulos G."/>
            <person name="Danchin GJ E."/>
        </authorList>
    </citation>
    <scope>NUCLEOTIDE SEQUENCE [LARGE SCALE GENOMIC DNA]</scope>
</reference>
<proteinExistence type="predicted"/>
<dbReference type="AlphaFoldDB" id="A0A6V7WN62"/>
<feature type="region of interest" description="Disordered" evidence="1">
    <location>
        <begin position="76"/>
        <end position="100"/>
    </location>
</feature>
<accession>A0A6V7WN62</accession>
<dbReference type="Proteomes" id="UP000580250">
    <property type="component" value="Unassembled WGS sequence"/>
</dbReference>
<sequence>MEIRHQENNKNKTKWFCNSLLEAKDSMAINRQQQWKRPNKALYKIKRSTNPLERLKLQFCSEKKIEKIRQNSNAEIKENKNIDKEKQQKKNKKSFECQKN</sequence>
<comment type="caution">
    <text evidence="2">The sequence shown here is derived from an EMBL/GenBank/DDBJ whole genome shotgun (WGS) entry which is preliminary data.</text>
</comment>
<dbReference type="EMBL" id="CAJEWN010000693">
    <property type="protein sequence ID" value="CAD2188454.1"/>
    <property type="molecule type" value="Genomic_DNA"/>
</dbReference>
<evidence type="ECO:0000313" key="2">
    <source>
        <dbReference type="EMBL" id="CAD2188454.1"/>
    </source>
</evidence>
<protein>
    <submittedName>
        <fullName evidence="2">Uncharacterized protein</fullName>
    </submittedName>
</protein>
<evidence type="ECO:0000313" key="3">
    <source>
        <dbReference type="Proteomes" id="UP000580250"/>
    </source>
</evidence>
<evidence type="ECO:0000256" key="1">
    <source>
        <dbReference type="SAM" id="MobiDB-lite"/>
    </source>
</evidence>